<keyword evidence="1" id="KW-0812">Transmembrane</keyword>
<dbReference type="HOGENOM" id="CLU_2821132_0_0_2"/>
<evidence type="ECO:0000313" key="3">
    <source>
        <dbReference type="Proteomes" id="UP000006681"/>
    </source>
</evidence>
<keyword evidence="3" id="KW-1185">Reference proteome</keyword>
<evidence type="ECO:0000256" key="1">
    <source>
        <dbReference type="SAM" id="Phobius"/>
    </source>
</evidence>
<dbReference type="KEGG" id="vdi:Vdis_0611"/>
<protein>
    <submittedName>
        <fullName evidence="2">Uncharacterized protein</fullName>
    </submittedName>
</protein>
<reference evidence="2 3" key="1">
    <citation type="journal article" date="2010" name="Stand. Genomic Sci.">
        <title>Complete genome sequence of Vulcanisaeta distributa type strain (IC-017).</title>
        <authorList>
            <person name="Mavromatis K."/>
            <person name="Sikorski J."/>
            <person name="Pabst E."/>
            <person name="Teshima H."/>
            <person name="Lapidus A."/>
            <person name="Lucas S."/>
            <person name="Nolan M."/>
            <person name="Glavina Del Rio T."/>
            <person name="Cheng J.F."/>
            <person name="Bruce D."/>
            <person name="Goodwin L."/>
            <person name="Pitluck S."/>
            <person name="Liolios K."/>
            <person name="Ivanova N."/>
            <person name="Mikhailova N."/>
            <person name="Pati A."/>
            <person name="Chen A."/>
            <person name="Palaniappan K."/>
            <person name="Land M."/>
            <person name="Hauser L."/>
            <person name="Chang Y.J."/>
            <person name="Jeffries C.D."/>
            <person name="Rohde M."/>
            <person name="Spring S."/>
            <person name="Goker M."/>
            <person name="Wirth R."/>
            <person name="Woyke T."/>
            <person name="Bristow J."/>
            <person name="Eisen J.A."/>
            <person name="Markowitz V."/>
            <person name="Hugenholtz P."/>
            <person name="Klenk H.P."/>
            <person name="Kyrpides N.C."/>
        </authorList>
    </citation>
    <scope>NUCLEOTIDE SEQUENCE [LARGE SCALE GENOMIC DNA]</scope>
    <source>
        <strain evidence="3">DSM 14429 / JCM 11212 / NBRC 100878 / IC-017</strain>
    </source>
</reference>
<keyword evidence="1" id="KW-1133">Transmembrane helix</keyword>
<reference evidence="3" key="2">
    <citation type="journal article" date="2010" name="Stand. Genomic Sci.">
        <title>Complete genome sequence of Vulcanisaeta distributa type strain (IC-017T).</title>
        <authorList>
            <person name="Mavromatis K."/>
            <person name="Sikorski J."/>
            <person name="Pabst E."/>
            <person name="Teshima H."/>
            <person name="Lapidus A."/>
            <person name="Lucas S."/>
            <person name="Nolan M."/>
            <person name="Glavina Del Rio T."/>
            <person name="Cheng J."/>
            <person name="Bruce D."/>
            <person name="Goodwin L."/>
            <person name="Pitluck S."/>
            <person name="Liolios K."/>
            <person name="Ivanova N."/>
            <person name="Mikhailova N."/>
            <person name="Pati A."/>
            <person name="Chen A."/>
            <person name="Palaniappan K."/>
            <person name="Land M."/>
            <person name="Hauser L."/>
            <person name="Chang Y."/>
            <person name="Jeffries C."/>
            <person name="Rohde M."/>
            <person name="Spring S."/>
            <person name="Goker M."/>
            <person name="Wirth R."/>
            <person name="Woyke T."/>
            <person name="Bristow J."/>
            <person name="Eisen J."/>
            <person name="Markowitz V."/>
            <person name="Hugenholtz P."/>
            <person name="Klenk H."/>
            <person name="Kyrpides N."/>
        </authorList>
    </citation>
    <scope>NUCLEOTIDE SEQUENCE [LARGE SCALE GENOMIC DNA]</scope>
    <source>
        <strain evidence="3">DSM 14429 / JCM 11212 / NBRC 100878 / IC-017</strain>
    </source>
</reference>
<feature type="transmembrane region" description="Helical" evidence="1">
    <location>
        <begin position="15"/>
        <end position="36"/>
    </location>
</feature>
<dbReference type="STRING" id="572478.Vdis_0611"/>
<dbReference type="AlphaFoldDB" id="E1QV80"/>
<evidence type="ECO:0000313" key="2">
    <source>
        <dbReference type="EMBL" id="ADN50007.1"/>
    </source>
</evidence>
<dbReference type="Proteomes" id="UP000006681">
    <property type="component" value="Chromosome"/>
</dbReference>
<gene>
    <name evidence="2" type="ordered locus">Vdis_0611</name>
</gene>
<name>E1QV80_VULDI</name>
<accession>E1QV80</accession>
<proteinExistence type="predicted"/>
<dbReference type="EMBL" id="CP002100">
    <property type="protein sequence ID" value="ADN50007.1"/>
    <property type="molecule type" value="Genomic_DNA"/>
</dbReference>
<organism evidence="2 3">
    <name type="scientific">Vulcanisaeta distributa (strain DSM 14429 / JCM 11212 / NBRC 100878 / IC-017)</name>
    <dbReference type="NCBI Taxonomy" id="572478"/>
    <lineage>
        <taxon>Archaea</taxon>
        <taxon>Thermoproteota</taxon>
        <taxon>Thermoprotei</taxon>
        <taxon>Thermoproteales</taxon>
        <taxon>Thermoproteaceae</taxon>
        <taxon>Vulcanisaeta</taxon>
    </lineage>
</organism>
<sequence length="66" mass="7330">MLKKVFYMLLIMPNLYLYAVVALVVILVVVGAYLGMMVGNEASKISTLQGEVKCIEDELYGIEDTI</sequence>
<keyword evidence="1" id="KW-0472">Membrane</keyword>